<dbReference type="GO" id="GO:0015807">
    <property type="term" value="P:L-amino acid transport"/>
    <property type="evidence" value="ECO:0007669"/>
    <property type="project" value="TreeGrafter"/>
</dbReference>
<dbReference type="InterPro" id="IPR052156">
    <property type="entry name" value="BCAA_Transport_ATP-bd_LivF"/>
</dbReference>
<dbReference type="PROSITE" id="PS50893">
    <property type="entry name" value="ABC_TRANSPORTER_2"/>
    <property type="match status" value="1"/>
</dbReference>
<dbReference type="GO" id="GO:0016887">
    <property type="term" value="F:ATP hydrolysis activity"/>
    <property type="evidence" value="ECO:0007669"/>
    <property type="project" value="InterPro"/>
</dbReference>
<evidence type="ECO:0000256" key="5">
    <source>
        <dbReference type="ARBA" id="ARBA00022970"/>
    </source>
</evidence>
<gene>
    <name evidence="7" type="ORF">LARV_00383</name>
</gene>
<dbReference type="PROSITE" id="PS00211">
    <property type="entry name" value="ABC_TRANSPORTER_1"/>
    <property type="match status" value="1"/>
</dbReference>
<sequence length="235" mass="25360">MTLLTVNSLESGYGKLPILHGIDLKVDEGELVAVIGPNGAGKSTLLKAISGLLPCWKGNVSFAGNNVHDYEPNMLPTWGLGYVPQDRNVFPGLTVAENLEMASTMLKNPGPRIKAAYERFPILGKRQKQAARTLSGGERQMLAIASALILEPKLLMLDEPTTGLAPVVANEVISHILDINRGGTAILWVVEENPASVLMHCPRVYLLESGLIRRTDSGENLLNDPKFAELFLGVA</sequence>
<keyword evidence="2" id="KW-0813">Transport</keyword>
<dbReference type="RefSeq" id="WP_075072057.1">
    <property type="nucleotide sequence ID" value="NZ_DF967972.1"/>
</dbReference>
<evidence type="ECO:0000313" key="7">
    <source>
        <dbReference type="EMBL" id="GAP12647.1"/>
    </source>
</evidence>
<dbReference type="Pfam" id="PF00005">
    <property type="entry name" value="ABC_tran"/>
    <property type="match status" value="1"/>
</dbReference>
<evidence type="ECO:0000259" key="6">
    <source>
        <dbReference type="PROSITE" id="PS50893"/>
    </source>
</evidence>
<evidence type="ECO:0000256" key="2">
    <source>
        <dbReference type="ARBA" id="ARBA00022448"/>
    </source>
</evidence>
<name>A0A0S7B6J7_9CHLR</name>
<dbReference type="InterPro" id="IPR003439">
    <property type="entry name" value="ABC_transporter-like_ATP-bd"/>
</dbReference>
<dbReference type="InterPro" id="IPR017871">
    <property type="entry name" value="ABC_transporter-like_CS"/>
</dbReference>
<dbReference type="PANTHER" id="PTHR43820">
    <property type="entry name" value="HIGH-AFFINITY BRANCHED-CHAIN AMINO ACID TRANSPORT ATP-BINDING PROTEIN LIVF"/>
    <property type="match status" value="1"/>
</dbReference>
<organism evidence="7">
    <name type="scientific">Longilinea arvoryzae</name>
    <dbReference type="NCBI Taxonomy" id="360412"/>
    <lineage>
        <taxon>Bacteria</taxon>
        <taxon>Bacillati</taxon>
        <taxon>Chloroflexota</taxon>
        <taxon>Anaerolineae</taxon>
        <taxon>Anaerolineales</taxon>
        <taxon>Anaerolineaceae</taxon>
        <taxon>Longilinea</taxon>
    </lineage>
</organism>
<dbReference type="EMBL" id="DF967972">
    <property type="protein sequence ID" value="GAP12647.1"/>
    <property type="molecule type" value="Genomic_DNA"/>
</dbReference>
<comment type="similarity">
    <text evidence="1">Belongs to the ABC transporter superfamily.</text>
</comment>
<keyword evidence="3" id="KW-0547">Nucleotide-binding</keyword>
<protein>
    <submittedName>
        <fullName evidence="7">ABC-type branched-chain amino acid transport systems, ATPase component</fullName>
    </submittedName>
</protein>
<dbReference type="PANTHER" id="PTHR43820:SF4">
    <property type="entry name" value="HIGH-AFFINITY BRANCHED-CHAIN AMINO ACID TRANSPORT ATP-BINDING PROTEIN LIVF"/>
    <property type="match status" value="1"/>
</dbReference>
<feature type="domain" description="ABC transporter" evidence="6">
    <location>
        <begin position="4"/>
        <end position="234"/>
    </location>
</feature>
<keyword evidence="5" id="KW-0029">Amino-acid transport</keyword>
<dbReference type="Proteomes" id="UP000055060">
    <property type="component" value="Unassembled WGS sequence"/>
</dbReference>
<accession>A0A0S7B6J7</accession>
<evidence type="ECO:0000313" key="8">
    <source>
        <dbReference type="Proteomes" id="UP000055060"/>
    </source>
</evidence>
<evidence type="ECO:0000256" key="1">
    <source>
        <dbReference type="ARBA" id="ARBA00005417"/>
    </source>
</evidence>
<dbReference type="STRING" id="360412.LARV_00383"/>
<dbReference type="GO" id="GO:0015658">
    <property type="term" value="F:branched-chain amino acid transmembrane transporter activity"/>
    <property type="evidence" value="ECO:0007669"/>
    <property type="project" value="TreeGrafter"/>
</dbReference>
<keyword evidence="4" id="KW-0067">ATP-binding</keyword>
<dbReference type="Gene3D" id="3.40.50.300">
    <property type="entry name" value="P-loop containing nucleotide triphosphate hydrolases"/>
    <property type="match status" value="1"/>
</dbReference>
<evidence type="ECO:0000256" key="4">
    <source>
        <dbReference type="ARBA" id="ARBA00022840"/>
    </source>
</evidence>
<dbReference type="InterPro" id="IPR027417">
    <property type="entry name" value="P-loop_NTPase"/>
</dbReference>
<reference evidence="7" key="1">
    <citation type="submission" date="2015-07" db="EMBL/GenBank/DDBJ databases">
        <title>Draft Genome Sequences of Anaerolinea thermolimosa IMO-1, Bellilinea caldifistulae GOMI-1, Leptolinea tardivitalis YMTK-2, Levilinea saccharolytica KIBI-1,Longilinea arvoryzae KOME-1, Previously Described as Members of the Anaerolineaceae (Chloroflexi).</title>
        <authorList>
            <person name="Sekiguchi Y."/>
            <person name="Ohashi A."/>
            <person name="Matsuura N."/>
            <person name="Tourlousse M.D."/>
        </authorList>
    </citation>
    <scope>NUCLEOTIDE SEQUENCE [LARGE SCALE GENOMIC DNA]</scope>
    <source>
        <strain evidence="7">KOME-1</strain>
    </source>
</reference>
<dbReference type="CDD" id="cd03224">
    <property type="entry name" value="ABC_TM1139_LivF_branched"/>
    <property type="match status" value="1"/>
</dbReference>
<dbReference type="AlphaFoldDB" id="A0A0S7B6J7"/>
<dbReference type="SUPFAM" id="SSF52540">
    <property type="entry name" value="P-loop containing nucleoside triphosphate hydrolases"/>
    <property type="match status" value="1"/>
</dbReference>
<dbReference type="InterPro" id="IPR003593">
    <property type="entry name" value="AAA+_ATPase"/>
</dbReference>
<keyword evidence="8" id="KW-1185">Reference proteome</keyword>
<dbReference type="SMART" id="SM00382">
    <property type="entry name" value="AAA"/>
    <property type="match status" value="1"/>
</dbReference>
<proteinExistence type="inferred from homology"/>
<evidence type="ECO:0000256" key="3">
    <source>
        <dbReference type="ARBA" id="ARBA00022741"/>
    </source>
</evidence>
<dbReference type="OrthoDB" id="538665at2"/>
<dbReference type="GO" id="GO:0005524">
    <property type="term" value="F:ATP binding"/>
    <property type="evidence" value="ECO:0007669"/>
    <property type="project" value="UniProtKB-KW"/>
</dbReference>